<reference evidence="1 2" key="1">
    <citation type="submission" date="2024-06" db="EMBL/GenBank/DDBJ databases">
        <title>Genomic Encyclopedia of Type Strains, Phase IV (KMG-IV): sequencing the most valuable type-strain genomes for metagenomic binning, comparative biology and taxonomic classification.</title>
        <authorList>
            <person name="Goeker M."/>
        </authorList>
    </citation>
    <scope>NUCLEOTIDE SEQUENCE [LARGE SCALE GENOMIC DNA]</scope>
    <source>
        <strain evidence="1 2">DSM 21331</strain>
    </source>
</reference>
<dbReference type="EMBL" id="JBEPMM010000002">
    <property type="protein sequence ID" value="MET3691684.1"/>
    <property type="molecule type" value="Genomic_DNA"/>
</dbReference>
<accession>A0ABV2L1J0</accession>
<proteinExistence type="predicted"/>
<comment type="caution">
    <text evidence="1">The sequence shown here is derived from an EMBL/GenBank/DDBJ whole genome shotgun (WGS) entry which is preliminary data.</text>
</comment>
<sequence>MMTDRQHAERVADLLRKADRLRVPGHRHTVETFLGEIGEIREGLRRLHRDLTGAELPREAAPRRSAVASFQAGAIAGTRATVAFRGRSRVVAARA</sequence>
<dbReference type="Proteomes" id="UP001549145">
    <property type="component" value="Unassembled WGS sequence"/>
</dbReference>
<gene>
    <name evidence="1" type="ORF">ABID43_001209</name>
</gene>
<keyword evidence="2" id="KW-1185">Reference proteome</keyword>
<dbReference type="RefSeq" id="WP_238276856.1">
    <property type="nucleotide sequence ID" value="NZ_BPQL01000019.1"/>
</dbReference>
<evidence type="ECO:0000313" key="2">
    <source>
        <dbReference type="Proteomes" id="UP001549145"/>
    </source>
</evidence>
<organism evidence="1 2">
    <name type="scientific">Methylobacterium goesingense</name>
    <dbReference type="NCBI Taxonomy" id="243690"/>
    <lineage>
        <taxon>Bacteria</taxon>
        <taxon>Pseudomonadati</taxon>
        <taxon>Pseudomonadota</taxon>
        <taxon>Alphaproteobacteria</taxon>
        <taxon>Hyphomicrobiales</taxon>
        <taxon>Methylobacteriaceae</taxon>
        <taxon>Methylobacterium</taxon>
    </lineage>
</organism>
<name>A0ABV2L1J0_9HYPH</name>
<protein>
    <submittedName>
        <fullName evidence="1">Uncharacterized protein</fullName>
    </submittedName>
</protein>
<evidence type="ECO:0000313" key="1">
    <source>
        <dbReference type="EMBL" id="MET3691684.1"/>
    </source>
</evidence>